<dbReference type="PANTHER" id="PTHR18968">
    <property type="entry name" value="THIAMINE PYROPHOSPHATE ENZYMES"/>
    <property type="match status" value="1"/>
</dbReference>
<dbReference type="GO" id="GO:0009099">
    <property type="term" value="P:L-valine biosynthetic process"/>
    <property type="evidence" value="ECO:0007669"/>
    <property type="project" value="UniProtKB-UniPathway"/>
</dbReference>
<dbReference type="STRING" id="1121256.SAMN02746089_01663"/>
<feature type="domain" description="Thiamine pyrophosphate enzyme N-terminal TPP-binding" evidence="17">
    <location>
        <begin position="4"/>
        <end position="117"/>
    </location>
</feature>
<keyword evidence="6" id="KW-0285">Flavoprotein</keyword>
<evidence type="ECO:0000256" key="8">
    <source>
        <dbReference type="ARBA" id="ARBA00022723"/>
    </source>
</evidence>
<proteinExistence type="inferred from homology"/>
<name>A0A1M5AJ27_9THEO</name>
<comment type="catalytic activity">
    <reaction evidence="13 14">
        <text>2 pyruvate + H(+) = (2S)-2-acetolactate + CO2</text>
        <dbReference type="Rhea" id="RHEA:25249"/>
        <dbReference type="ChEBI" id="CHEBI:15361"/>
        <dbReference type="ChEBI" id="CHEBI:15378"/>
        <dbReference type="ChEBI" id="CHEBI:16526"/>
        <dbReference type="ChEBI" id="CHEBI:58476"/>
        <dbReference type="EC" id="2.2.1.6"/>
    </reaction>
</comment>
<accession>A0A1M5AJ27</accession>
<comment type="cofactor">
    <cofactor evidence="14">
        <name>thiamine diphosphate</name>
        <dbReference type="ChEBI" id="CHEBI:58937"/>
    </cofactor>
    <text evidence="14">Binds 1 thiamine pyrophosphate per subunit.</text>
</comment>
<dbReference type="InterPro" id="IPR029035">
    <property type="entry name" value="DHS-like_NAD/FAD-binding_dom"/>
</dbReference>
<evidence type="ECO:0000313" key="18">
    <source>
        <dbReference type="EMBL" id="SHF30281.1"/>
    </source>
</evidence>
<keyword evidence="11 14" id="KW-0786">Thiamine pyrophosphate</keyword>
<protein>
    <recommendedName>
        <fullName evidence="4 14">Acetolactate synthase</fullName>
        <ecNumber evidence="4 14">2.2.1.6</ecNumber>
    </recommendedName>
</protein>
<dbReference type="FunFam" id="3.40.50.970:FF:000007">
    <property type="entry name" value="Acetolactate synthase"/>
    <property type="match status" value="1"/>
</dbReference>
<evidence type="ECO:0000256" key="5">
    <source>
        <dbReference type="ARBA" id="ARBA00022605"/>
    </source>
</evidence>
<comment type="pathway">
    <text evidence="1 14">Amino-acid biosynthesis; L-isoleucine biosynthesis; L-isoleucine from 2-oxobutanoate: step 1/4.</text>
</comment>
<keyword evidence="8 14" id="KW-0479">Metal-binding</keyword>
<dbReference type="Pfam" id="PF02776">
    <property type="entry name" value="TPP_enzyme_N"/>
    <property type="match status" value="1"/>
</dbReference>
<evidence type="ECO:0000259" key="17">
    <source>
        <dbReference type="Pfam" id="PF02776"/>
    </source>
</evidence>
<evidence type="ECO:0000256" key="12">
    <source>
        <dbReference type="ARBA" id="ARBA00023304"/>
    </source>
</evidence>
<dbReference type="FunFam" id="3.40.50.970:FF:000016">
    <property type="entry name" value="Acetolactate synthase"/>
    <property type="match status" value="1"/>
</dbReference>
<dbReference type="PROSITE" id="PS00187">
    <property type="entry name" value="TPP_ENZYMES"/>
    <property type="match status" value="1"/>
</dbReference>
<dbReference type="FunFam" id="3.40.50.1220:FF:000008">
    <property type="entry name" value="Acetolactate synthase"/>
    <property type="match status" value="1"/>
</dbReference>
<dbReference type="SUPFAM" id="SSF52467">
    <property type="entry name" value="DHS-like NAD/FAD-binding domain"/>
    <property type="match status" value="1"/>
</dbReference>
<comment type="pathway">
    <text evidence="2 14">Amino-acid biosynthesis; L-valine biosynthesis; L-valine from pyruvate: step 1/4.</text>
</comment>
<dbReference type="OrthoDB" id="4494979at2"/>
<comment type="cofactor">
    <cofactor evidence="14">
        <name>Mg(2+)</name>
        <dbReference type="ChEBI" id="CHEBI:18420"/>
    </cofactor>
    <text evidence="14">Binds 1 Mg(2+) ion per subunit.</text>
</comment>
<evidence type="ECO:0000259" key="16">
    <source>
        <dbReference type="Pfam" id="PF02775"/>
    </source>
</evidence>
<dbReference type="CDD" id="cd07035">
    <property type="entry name" value="TPP_PYR_POX_like"/>
    <property type="match status" value="1"/>
</dbReference>
<dbReference type="EC" id="2.2.1.6" evidence="4 14"/>
<organism evidence="18 19">
    <name type="scientific">Caldanaerobius fijiensis DSM 17918</name>
    <dbReference type="NCBI Taxonomy" id="1121256"/>
    <lineage>
        <taxon>Bacteria</taxon>
        <taxon>Bacillati</taxon>
        <taxon>Bacillota</taxon>
        <taxon>Clostridia</taxon>
        <taxon>Thermoanaerobacterales</taxon>
        <taxon>Thermoanaerobacteraceae</taxon>
        <taxon>Caldanaerobius</taxon>
    </lineage>
</organism>
<dbReference type="UniPathway" id="UPA00047">
    <property type="reaction ID" value="UER00055"/>
</dbReference>
<dbReference type="PANTHER" id="PTHR18968:SF13">
    <property type="entry name" value="ACETOLACTATE SYNTHASE CATALYTIC SUBUNIT, MITOCHONDRIAL"/>
    <property type="match status" value="1"/>
</dbReference>
<dbReference type="InterPro" id="IPR012001">
    <property type="entry name" value="Thiamin_PyroP_enz_TPP-bd_dom"/>
</dbReference>
<dbReference type="UniPathway" id="UPA00049">
    <property type="reaction ID" value="UER00059"/>
</dbReference>
<feature type="domain" description="Thiamine pyrophosphate enzyme central" evidence="15">
    <location>
        <begin position="193"/>
        <end position="328"/>
    </location>
</feature>
<dbReference type="Proteomes" id="UP000184088">
    <property type="component" value="Unassembled WGS sequence"/>
</dbReference>
<dbReference type="GO" id="GO:0005948">
    <property type="term" value="C:acetolactate synthase complex"/>
    <property type="evidence" value="ECO:0007669"/>
    <property type="project" value="TreeGrafter"/>
</dbReference>
<evidence type="ECO:0000256" key="4">
    <source>
        <dbReference type="ARBA" id="ARBA00013145"/>
    </source>
</evidence>
<sequence length="555" mass="60824">MKLQGAEIIIRCLKDLGVDVIFGYPGGAVLPIYDALYDSDIKHVLVAHEQMAAHMADGYARVTGKPGVCFATSGPGATNLVTGIANAYMDSVPIIAITGQVARNLIGKDSFQEVDIAGITMPITKHNYIVKDPEKLAYIIYEAFEIATTGRPGPVLIDVPKDIQAMMIEYEPINRNSINYEHKPKKNINYANIEKAVQLIDQSERPVIYAGGGIICSGAYEELKELAEKADIPVTTSLMGLGAFPEDHPLALGFLGMHGSKYANMAVYKSDLVIAIGARFSDRVAGKATGFAPDAKIIHIDIDAAEIGKNIKTNVGIVGDAKSVLRELVQKVKPNYHHEWHKQLAEMKEKYKFRYNRDGKLKPQYIVERISELTSGDAIIATEVGQNQMWAAQYYKFTKPRTFITSGGLGTMGFGLPAAIGAQVGKPDKRVINIAGDGSIRMNIKSLETAAIYNIPVITVILNNNTLGMVRQWQTLLYNKRYSHTDLNPNLDFVKLSEVYGVSACRVTNEEEFNDAIKKALGENKPALIECMIDKDEKVLPFIPAGGSVEDTIEE</sequence>
<dbReference type="SUPFAM" id="SSF52518">
    <property type="entry name" value="Thiamin diphosphate-binding fold (THDP-binding)"/>
    <property type="match status" value="2"/>
</dbReference>
<evidence type="ECO:0000256" key="7">
    <source>
        <dbReference type="ARBA" id="ARBA00022679"/>
    </source>
</evidence>
<evidence type="ECO:0000256" key="13">
    <source>
        <dbReference type="ARBA" id="ARBA00048670"/>
    </source>
</evidence>
<keyword evidence="7 14" id="KW-0808">Transferase</keyword>
<comment type="similarity">
    <text evidence="3 14">Belongs to the TPP enzyme family.</text>
</comment>
<dbReference type="GO" id="GO:0000287">
    <property type="term" value="F:magnesium ion binding"/>
    <property type="evidence" value="ECO:0007669"/>
    <property type="project" value="UniProtKB-UniRule"/>
</dbReference>
<evidence type="ECO:0000256" key="9">
    <source>
        <dbReference type="ARBA" id="ARBA00022827"/>
    </source>
</evidence>
<evidence type="ECO:0000259" key="15">
    <source>
        <dbReference type="Pfam" id="PF00205"/>
    </source>
</evidence>
<dbReference type="InterPro" id="IPR039368">
    <property type="entry name" value="AHAS_TPP"/>
</dbReference>
<feature type="domain" description="Thiamine pyrophosphate enzyme TPP-binding" evidence="16">
    <location>
        <begin position="384"/>
        <end position="531"/>
    </location>
</feature>
<dbReference type="GO" id="GO:0030976">
    <property type="term" value="F:thiamine pyrophosphate binding"/>
    <property type="evidence" value="ECO:0007669"/>
    <property type="project" value="UniProtKB-UniRule"/>
</dbReference>
<dbReference type="InterPro" id="IPR012000">
    <property type="entry name" value="Thiamin_PyroP_enz_cen_dom"/>
</dbReference>
<evidence type="ECO:0000256" key="3">
    <source>
        <dbReference type="ARBA" id="ARBA00007812"/>
    </source>
</evidence>
<dbReference type="AlphaFoldDB" id="A0A1M5AJ27"/>
<dbReference type="GO" id="GO:0050660">
    <property type="term" value="F:flavin adenine dinucleotide binding"/>
    <property type="evidence" value="ECO:0007669"/>
    <property type="project" value="InterPro"/>
</dbReference>
<dbReference type="GO" id="GO:0009097">
    <property type="term" value="P:isoleucine biosynthetic process"/>
    <property type="evidence" value="ECO:0007669"/>
    <property type="project" value="UniProtKB-UniPathway"/>
</dbReference>
<dbReference type="InterPro" id="IPR000399">
    <property type="entry name" value="TPP-bd_CS"/>
</dbReference>
<keyword evidence="19" id="KW-1185">Reference proteome</keyword>
<dbReference type="InterPro" id="IPR045229">
    <property type="entry name" value="TPP_enz"/>
</dbReference>
<keyword evidence="10 14" id="KW-0460">Magnesium</keyword>
<reference evidence="18 19" key="1">
    <citation type="submission" date="2016-11" db="EMBL/GenBank/DDBJ databases">
        <authorList>
            <person name="Jaros S."/>
            <person name="Januszkiewicz K."/>
            <person name="Wedrychowicz H."/>
        </authorList>
    </citation>
    <scope>NUCLEOTIDE SEQUENCE [LARGE SCALE GENOMIC DNA]</scope>
    <source>
        <strain evidence="18 19">DSM 17918</strain>
    </source>
</reference>
<evidence type="ECO:0000256" key="10">
    <source>
        <dbReference type="ARBA" id="ARBA00022842"/>
    </source>
</evidence>
<dbReference type="Pfam" id="PF00205">
    <property type="entry name" value="TPP_enzyme_M"/>
    <property type="match status" value="1"/>
</dbReference>
<dbReference type="NCBIfam" id="TIGR00118">
    <property type="entry name" value="acolac_lg"/>
    <property type="match status" value="1"/>
</dbReference>
<dbReference type="InterPro" id="IPR011766">
    <property type="entry name" value="TPP_enzyme_TPP-bd"/>
</dbReference>
<dbReference type="Gene3D" id="3.40.50.970">
    <property type="match status" value="2"/>
</dbReference>
<dbReference type="Gene3D" id="3.40.50.1220">
    <property type="entry name" value="TPP-binding domain"/>
    <property type="match status" value="1"/>
</dbReference>
<dbReference type="InterPro" id="IPR012846">
    <property type="entry name" value="Acetolactate_synth_lsu"/>
</dbReference>
<gene>
    <name evidence="18" type="ORF">SAMN02746089_01663</name>
</gene>
<dbReference type="EMBL" id="FQVH01000017">
    <property type="protein sequence ID" value="SHF30281.1"/>
    <property type="molecule type" value="Genomic_DNA"/>
</dbReference>
<evidence type="ECO:0000256" key="6">
    <source>
        <dbReference type="ARBA" id="ARBA00022630"/>
    </source>
</evidence>
<evidence type="ECO:0000256" key="1">
    <source>
        <dbReference type="ARBA" id="ARBA00004974"/>
    </source>
</evidence>
<dbReference type="CDD" id="cd02015">
    <property type="entry name" value="TPP_AHAS"/>
    <property type="match status" value="1"/>
</dbReference>
<keyword evidence="12 14" id="KW-0100">Branched-chain amino acid biosynthesis</keyword>
<dbReference type="Pfam" id="PF02775">
    <property type="entry name" value="TPP_enzyme_C"/>
    <property type="match status" value="1"/>
</dbReference>
<dbReference type="InterPro" id="IPR029061">
    <property type="entry name" value="THDP-binding"/>
</dbReference>
<evidence type="ECO:0000256" key="2">
    <source>
        <dbReference type="ARBA" id="ARBA00005025"/>
    </source>
</evidence>
<keyword evidence="9" id="KW-0274">FAD</keyword>
<evidence type="ECO:0000256" key="11">
    <source>
        <dbReference type="ARBA" id="ARBA00023052"/>
    </source>
</evidence>
<evidence type="ECO:0000256" key="14">
    <source>
        <dbReference type="RuleBase" id="RU003591"/>
    </source>
</evidence>
<evidence type="ECO:0000313" key="19">
    <source>
        <dbReference type="Proteomes" id="UP000184088"/>
    </source>
</evidence>
<dbReference type="GO" id="GO:0003984">
    <property type="term" value="F:acetolactate synthase activity"/>
    <property type="evidence" value="ECO:0007669"/>
    <property type="project" value="UniProtKB-EC"/>
</dbReference>
<keyword evidence="5 14" id="KW-0028">Amino-acid biosynthesis</keyword>
<dbReference type="RefSeq" id="WP_073343872.1">
    <property type="nucleotide sequence ID" value="NZ_FQVH01000017.1"/>
</dbReference>